<protein>
    <recommendedName>
        <fullName evidence="4">Right handed beta helix domain-containing protein</fullName>
    </recommendedName>
</protein>
<feature type="domain" description="Right handed beta helix" evidence="4">
    <location>
        <begin position="379"/>
        <end position="529"/>
    </location>
</feature>
<dbReference type="InterPro" id="IPR039448">
    <property type="entry name" value="Beta_helix"/>
</dbReference>
<dbReference type="InterPro" id="IPR011050">
    <property type="entry name" value="Pectin_lyase_fold/virulence"/>
</dbReference>
<evidence type="ECO:0000259" key="4">
    <source>
        <dbReference type="Pfam" id="PF13229"/>
    </source>
</evidence>
<dbReference type="PANTHER" id="PTHR22904">
    <property type="entry name" value="TPR REPEAT CONTAINING PROTEIN"/>
    <property type="match status" value="1"/>
</dbReference>
<evidence type="ECO:0000256" key="3">
    <source>
        <dbReference type="SAM" id="MobiDB-lite"/>
    </source>
</evidence>
<keyword evidence="1" id="KW-0677">Repeat</keyword>
<dbReference type="Gene3D" id="1.25.40.10">
    <property type="entry name" value="Tetratricopeptide repeat domain"/>
    <property type="match status" value="1"/>
</dbReference>
<feature type="region of interest" description="Disordered" evidence="3">
    <location>
        <begin position="1"/>
        <end position="34"/>
    </location>
</feature>
<accession>A0AAW1R415</accession>
<evidence type="ECO:0000313" key="5">
    <source>
        <dbReference type="EMBL" id="KAK9828720.1"/>
    </source>
</evidence>
<keyword evidence="6" id="KW-1185">Reference proteome</keyword>
<keyword evidence="2" id="KW-0802">TPR repeat</keyword>
<dbReference type="Proteomes" id="UP001489004">
    <property type="component" value="Unassembled WGS sequence"/>
</dbReference>
<dbReference type="AlphaFoldDB" id="A0AAW1R415"/>
<dbReference type="SUPFAM" id="SSF48452">
    <property type="entry name" value="TPR-like"/>
    <property type="match status" value="1"/>
</dbReference>
<dbReference type="PANTHER" id="PTHR22904:SF523">
    <property type="entry name" value="STRESS-INDUCED-PHOSPHOPROTEIN 1"/>
    <property type="match status" value="1"/>
</dbReference>
<sequence length="574" mass="62049">MPGQEQRELQARVQAHATRKQQQPAKQSPPEDEVEDTIACHVAWSSGSKQSSVDLASSCDTDSLANKLKLKGNAAVKAGLLTDAVTQYGLAIRAAQADELGKSYLATLYSNRAFACFKLAKYVEAAIDAGKAIQLCPAWPKPYFRLAQAQAALCQCGEAVRTCRKAEALYDTKANVSTDFTPLLDQIAVCAAREGSHAGFDGRQLEVRSAGDDAWLGRPAPEDPDLDYPPPPLSLPASLGSTCSSEEQSLQAGTQQGRALTQAGGRPWSFRSMKDAVAAAQDGDQVLLLKGIHNGLGECLNIDKRILIRGEGLLGETRIDQRANCPTFRISRNCVIQNIDVDMTGFREAIMVTGPKEVQPLIEDCIIRCSGDDAVNVCGTVAPLFRRCTLQGRKCGVRAFDATSAVFESCIIEECGKQGVLAMARARPRFKGCRMCKHEAECVVGMDSSHVQLIDCELCDSQGPGIDLSSRAQLTMTAGCVTRNVGGVWCWDVAKAVLSDVALDGGKSLVVLAQDEAQPQMKECHITGNLRATRQAWEGMPAQHNTIMEGERLTFLPPEDGPFQFLPNKFTRKQ</sequence>
<dbReference type="GO" id="GO:0051879">
    <property type="term" value="F:Hsp90 protein binding"/>
    <property type="evidence" value="ECO:0007669"/>
    <property type="project" value="TreeGrafter"/>
</dbReference>
<organism evidence="5 6">
    <name type="scientific">[Myrmecia] bisecta</name>
    <dbReference type="NCBI Taxonomy" id="41462"/>
    <lineage>
        <taxon>Eukaryota</taxon>
        <taxon>Viridiplantae</taxon>
        <taxon>Chlorophyta</taxon>
        <taxon>core chlorophytes</taxon>
        <taxon>Trebouxiophyceae</taxon>
        <taxon>Trebouxiales</taxon>
        <taxon>Trebouxiaceae</taxon>
        <taxon>Myrmecia</taxon>
    </lineage>
</organism>
<feature type="region of interest" description="Disordered" evidence="3">
    <location>
        <begin position="213"/>
        <end position="252"/>
    </location>
</feature>
<comment type="caution">
    <text evidence="5">The sequence shown here is derived from an EMBL/GenBank/DDBJ whole genome shotgun (WGS) entry which is preliminary data.</text>
</comment>
<dbReference type="SMART" id="SM00028">
    <property type="entry name" value="TPR"/>
    <property type="match status" value="3"/>
</dbReference>
<dbReference type="InterPro" id="IPR011990">
    <property type="entry name" value="TPR-like_helical_dom_sf"/>
</dbReference>
<reference evidence="5 6" key="1">
    <citation type="journal article" date="2024" name="Nat. Commun.">
        <title>Phylogenomics reveals the evolutionary origins of lichenization in chlorophyte algae.</title>
        <authorList>
            <person name="Puginier C."/>
            <person name="Libourel C."/>
            <person name="Otte J."/>
            <person name="Skaloud P."/>
            <person name="Haon M."/>
            <person name="Grisel S."/>
            <person name="Petersen M."/>
            <person name="Berrin J.G."/>
            <person name="Delaux P.M."/>
            <person name="Dal Grande F."/>
            <person name="Keller J."/>
        </authorList>
    </citation>
    <scope>NUCLEOTIDE SEQUENCE [LARGE SCALE GENOMIC DNA]</scope>
    <source>
        <strain evidence="5 6">SAG 2043</strain>
    </source>
</reference>
<dbReference type="EMBL" id="JALJOR010000001">
    <property type="protein sequence ID" value="KAK9828720.1"/>
    <property type="molecule type" value="Genomic_DNA"/>
</dbReference>
<evidence type="ECO:0000256" key="2">
    <source>
        <dbReference type="ARBA" id="ARBA00022803"/>
    </source>
</evidence>
<dbReference type="SUPFAM" id="SSF51126">
    <property type="entry name" value="Pectin lyase-like"/>
    <property type="match status" value="1"/>
</dbReference>
<name>A0AAW1R415_9CHLO</name>
<dbReference type="Gene3D" id="2.160.20.10">
    <property type="entry name" value="Single-stranded right-handed beta-helix, Pectin lyase-like"/>
    <property type="match status" value="1"/>
</dbReference>
<gene>
    <name evidence="5" type="ORF">WJX72_001708</name>
</gene>
<dbReference type="Pfam" id="PF13229">
    <property type="entry name" value="Beta_helix"/>
    <property type="match status" value="1"/>
</dbReference>
<dbReference type="InterPro" id="IPR019734">
    <property type="entry name" value="TPR_rpt"/>
</dbReference>
<dbReference type="InterPro" id="IPR012334">
    <property type="entry name" value="Pectin_lyas_fold"/>
</dbReference>
<evidence type="ECO:0000256" key="1">
    <source>
        <dbReference type="ARBA" id="ARBA00022737"/>
    </source>
</evidence>
<feature type="compositionally biased region" description="Polar residues" evidence="3">
    <location>
        <begin position="240"/>
        <end position="252"/>
    </location>
</feature>
<proteinExistence type="predicted"/>
<evidence type="ECO:0000313" key="6">
    <source>
        <dbReference type="Proteomes" id="UP001489004"/>
    </source>
</evidence>
<feature type="compositionally biased region" description="Basic and acidic residues" evidence="3">
    <location>
        <begin position="1"/>
        <end position="10"/>
    </location>
</feature>